<protein>
    <submittedName>
        <fullName evidence="1">Uncharacterized protein</fullName>
    </submittedName>
</protein>
<proteinExistence type="predicted"/>
<evidence type="ECO:0000313" key="2">
    <source>
        <dbReference type="Proteomes" id="UP000886653"/>
    </source>
</evidence>
<sequence>MRRAIPNLLQGILVPAHLFTLPSPLTSFHFPFDSLALNLPHHLLPTPFTLTSHPWSSIVLISKILQHGCSLMATLSKRSTQPFRATSPSAP</sequence>
<reference evidence="1" key="1">
    <citation type="submission" date="2013-11" db="EMBL/GenBank/DDBJ databases">
        <title>Genome sequence of the fusiform rust pathogen reveals effectors for host alternation and coevolution with pine.</title>
        <authorList>
            <consortium name="DOE Joint Genome Institute"/>
            <person name="Smith K."/>
            <person name="Pendleton A."/>
            <person name="Kubisiak T."/>
            <person name="Anderson C."/>
            <person name="Salamov A."/>
            <person name="Aerts A."/>
            <person name="Riley R."/>
            <person name="Clum A."/>
            <person name="Lindquist E."/>
            <person name="Ence D."/>
            <person name="Campbell M."/>
            <person name="Kronenberg Z."/>
            <person name="Feau N."/>
            <person name="Dhillon B."/>
            <person name="Hamelin R."/>
            <person name="Burleigh J."/>
            <person name="Smith J."/>
            <person name="Yandell M."/>
            <person name="Nelson C."/>
            <person name="Grigoriev I."/>
            <person name="Davis J."/>
        </authorList>
    </citation>
    <scope>NUCLEOTIDE SEQUENCE</scope>
    <source>
        <strain evidence="1">G11</strain>
    </source>
</reference>
<name>A0A9P6T9C5_9BASI</name>
<comment type="caution">
    <text evidence="1">The sequence shown here is derived from an EMBL/GenBank/DDBJ whole genome shotgun (WGS) entry which is preliminary data.</text>
</comment>
<gene>
    <name evidence="1" type="ORF">CROQUDRAFT_678455</name>
</gene>
<evidence type="ECO:0000313" key="1">
    <source>
        <dbReference type="EMBL" id="KAG0143455.1"/>
    </source>
</evidence>
<accession>A0A9P6T9C5</accession>
<dbReference type="EMBL" id="MU167319">
    <property type="protein sequence ID" value="KAG0143455.1"/>
    <property type="molecule type" value="Genomic_DNA"/>
</dbReference>
<dbReference type="AlphaFoldDB" id="A0A9P6T9C5"/>
<organism evidence="1 2">
    <name type="scientific">Cronartium quercuum f. sp. fusiforme G11</name>
    <dbReference type="NCBI Taxonomy" id="708437"/>
    <lineage>
        <taxon>Eukaryota</taxon>
        <taxon>Fungi</taxon>
        <taxon>Dikarya</taxon>
        <taxon>Basidiomycota</taxon>
        <taxon>Pucciniomycotina</taxon>
        <taxon>Pucciniomycetes</taxon>
        <taxon>Pucciniales</taxon>
        <taxon>Coleosporiaceae</taxon>
        <taxon>Cronartium</taxon>
    </lineage>
</organism>
<keyword evidence="2" id="KW-1185">Reference proteome</keyword>
<dbReference type="Proteomes" id="UP000886653">
    <property type="component" value="Unassembled WGS sequence"/>
</dbReference>